<reference evidence="1" key="1">
    <citation type="journal article" date="2016" name="Nat. Genet.">
        <title>The genome sequences of Arachis duranensis and Arachis ipaensis, the diploid ancestors of cultivated peanut.</title>
        <authorList>
            <person name="Bertioli D.J."/>
            <person name="Cannon S.B."/>
            <person name="Froenicke L."/>
            <person name="Huang G."/>
            <person name="Farmer A.D."/>
            <person name="Cannon E.K."/>
            <person name="Liu X."/>
            <person name="Gao D."/>
            <person name="Clevenger J."/>
            <person name="Dash S."/>
            <person name="Ren L."/>
            <person name="Moretzsohn M.C."/>
            <person name="Shirasawa K."/>
            <person name="Huang W."/>
            <person name="Vidigal B."/>
            <person name="Abernathy B."/>
            <person name="Chu Y."/>
            <person name="Niederhuth C.E."/>
            <person name="Umale P."/>
            <person name="Araujo A.C."/>
            <person name="Kozik A."/>
            <person name="Kim K.D."/>
            <person name="Burow M.D."/>
            <person name="Varshney R.K."/>
            <person name="Wang X."/>
            <person name="Zhang X."/>
            <person name="Barkley N."/>
            <person name="Guimaraes P.M."/>
            <person name="Isobe S."/>
            <person name="Guo B."/>
            <person name="Liao B."/>
            <person name="Stalker H.T."/>
            <person name="Schmitz R.J."/>
            <person name="Scheffler B.E."/>
            <person name="Leal-Bertioli S.C."/>
            <person name="Xun X."/>
            <person name="Jackson S.A."/>
            <person name="Michelmore R."/>
            <person name="Ozias-Akins P."/>
        </authorList>
    </citation>
    <scope>NUCLEOTIDE SEQUENCE [LARGE SCALE GENOMIC DNA]</scope>
    <source>
        <strain evidence="1">cv. V14167</strain>
    </source>
</reference>
<dbReference type="PANTHER" id="PTHR46481">
    <property type="entry name" value="ZINC FINGER BED DOMAIN-CONTAINING PROTEIN 4"/>
    <property type="match status" value="1"/>
</dbReference>
<dbReference type="AlphaFoldDB" id="A0A6P4DW29"/>
<dbReference type="PANTHER" id="PTHR46481:SF11">
    <property type="entry name" value="ZINC FINGER BED DOMAIN-CONTAINING PROTEIN RICESLEEPER 2-LIKE"/>
    <property type="match status" value="1"/>
</dbReference>
<reference evidence="2" key="2">
    <citation type="submission" date="2025-08" db="UniProtKB">
        <authorList>
            <consortium name="RefSeq"/>
        </authorList>
    </citation>
    <scope>IDENTIFICATION</scope>
    <source>
        <tissue evidence="2">Whole plant</tissue>
    </source>
</reference>
<keyword evidence="1" id="KW-1185">Reference proteome</keyword>
<dbReference type="InterPro" id="IPR052035">
    <property type="entry name" value="ZnF_BED_domain_contain"/>
</dbReference>
<proteinExistence type="predicted"/>
<evidence type="ECO:0000313" key="1">
    <source>
        <dbReference type="Proteomes" id="UP000515211"/>
    </source>
</evidence>
<dbReference type="GeneID" id="107493567"/>
<dbReference type="Proteomes" id="UP000515211">
    <property type="component" value="Chromosome 6"/>
</dbReference>
<dbReference type="RefSeq" id="XP_015970135.1">
    <property type="nucleotide sequence ID" value="XM_016114649.1"/>
</dbReference>
<dbReference type="KEGG" id="adu:107493567"/>
<sequence length="119" mass="13702">MKTTPTISGKTVVVGAYTFDQENARKELSVMVCLHEYLLSIVDHIGFRRFCNALQALFKVITRNTLKSDILKLYNDERMKTMNILERNKSRVAITTNMWTTSNQNKGYMAITVLYIDDS</sequence>
<protein>
    <submittedName>
        <fullName evidence="2">Zinc finger BED domain-containing protein DAYSLEEPER-like</fullName>
    </submittedName>
</protein>
<evidence type="ECO:0000313" key="2">
    <source>
        <dbReference type="RefSeq" id="XP_015970135.1"/>
    </source>
</evidence>
<name>A0A6P4DW29_ARADU</name>
<organism evidence="1 2">
    <name type="scientific">Arachis duranensis</name>
    <name type="common">Wild peanut</name>
    <dbReference type="NCBI Taxonomy" id="130453"/>
    <lineage>
        <taxon>Eukaryota</taxon>
        <taxon>Viridiplantae</taxon>
        <taxon>Streptophyta</taxon>
        <taxon>Embryophyta</taxon>
        <taxon>Tracheophyta</taxon>
        <taxon>Spermatophyta</taxon>
        <taxon>Magnoliopsida</taxon>
        <taxon>eudicotyledons</taxon>
        <taxon>Gunneridae</taxon>
        <taxon>Pentapetalae</taxon>
        <taxon>rosids</taxon>
        <taxon>fabids</taxon>
        <taxon>Fabales</taxon>
        <taxon>Fabaceae</taxon>
        <taxon>Papilionoideae</taxon>
        <taxon>50 kb inversion clade</taxon>
        <taxon>dalbergioids sensu lato</taxon>
        <taxon>Dalbergieae</taxon>
        <taxon>Pterocarpus clade</taxon>
        <taxon>Arachis</taxon>
    </lineage>
</organism>
<dbReference type="OrthoDB" id="1742101at2759"/>
<accession>A0A6P4DW29</accession>
<gene>
    <name evidence="2" type="primary">LOC107493567</name>
</gene>